<comment type="caution">
    <text evidence="2">The sequence shown here is derived from an EMBL/GenBank/DDBJ whole genome shotgun (WGS) entry which is preliminary data.</text>
</comment>
<evidence type="ECO:0000313" key="2">
    <source>
        <dbReference type="EMBL" id="RUP21722.1"/>
    </source>
</evidence>
<accession>A0A433BAH5</accession>
<dbReference type="OrthoDB" id="68575at2759"/>
<name>A0A433BAH5_9FUNG</name>
<dbReference type="InterPro" id="IPR005025">
    <property type="entry name" value="FMN_Rdtase-like_dom"/>
</dbReference>
<dbReference type="PANTHER" id="PTHR30543:SF21">
    <property type="entry name" value="NAD(P)H-DEPENDENT FMN REDUCTASE LOT6"/>
    <property type="match status" value="1"/>
</dbReference>
<dbReference type="AlphaFoldDB" id="A0A433BAH5"/>
<dbReference type="Pfam" id="PF03358">
    <property type="entry name" value="FMN_red"/>
    <property type="match status" value="1"/>
</dbReference>
<dbReference type="GO" id="GO:0010181">
    <property type="term" value="F:FMN binding"/>
    <property type="evidence" value="ECO:0007669"/>
    <property type="project" value="TreeGrafter"/>
</dbReference>
<reference evidence="2 3" key="1">
    <citation type="journal article" date="2018" name="New Phytol.">
        <title>Phylogenomics of Endogonaceae and evolution of mycorrhizas within Mucoromycota.</title>
        <authorList>
            <person name="Chang Y."/>
            <person name="Desiro A."/>
            <person name="Na H."/>
            <person name="Sandor L."/>
            <person name="Lipzen A."/>
            <person name="Clum A."/>
            <person name="Barry K."/>
            <person name="Grigoriev I.V."/>
            <person name="Martin F.M."/>
            <person name="Stajich J.E."/>
            <person name="Smith M.E."/>
            <person name="Bonito G."/>
            <person name="Spatafora J.W."/>
        </authorList>
    </citation>
    <scope>NUCLEOTIDE SEQUENCE [LARGE SCALE GENOMIC DNA]</scope>
    <source>
        <strain evidence="2 3">GMNB39</strain>
    </source>
</reference>
<protein>
    <submittedName>
        <fullName evidence="2">Oxidoreductase</fullName>
    </submittedName>
</protein>
<dbReference type="SUPFAM" id="SSF52218">
    <property type="entry name" value="Flavoproteins"/>
    <property type="match status" value="1"/>
</dbReference>
<evidence type="ECO:0000259" key="1">
    <source>
        <dbReference type="Pfam" id="PF03358"/>
    </source>
</evidence>
<dbReference type="GO" id="GO:0005829">
    <property type="term" value="C:cytosol"/>
    <property type="evidence" value="ECO:0007669"/>
    <property type="project" value="TreeGrafter"/>
</dbReference>
<evidence type="ECO:0000313" key="3">
    <source>
        <dbReference type="Proteomes" id="UP000268093"/>
    </source>
</evidence>
<dbReference type="InterPro" id="IPR050712">
    <property type="entry name" value="NAD(P)H-dep_reductase"/>
</dbReference>
<organism evidence="2 3">
    <name type="scientific">Jimgerdemannia flammicorona</name>
    <dbReference type="NCBI Taxonomy" id="994334"/>
    <lineage>
        <taxon>Eukaryota</taxon>
        <taxon>Fungi</taxon>
        <taxon>Fungi incertae sedis</taxon>
        <taxon>Mucoromycota</taxon>
        <taxon>Mucoromycotina</taxon>
        <taxon>Endogonomycetes</taxon>
        <taxon>Endogonales</taxon>
        <taxon>Endogonaceae</taxon>
        <taxon>Jimgerdemannia</taxon>
    </lineage>
</organism>
<proteinExistence type="predicted"/>
<sequence length="202" mass="21487">MPIQQTFLIGAICGSLRQNSYNMKLLMAAEKLAPAGVAFKYIDWSEIPIYNGDVEAAGEPPAVKKLKEDITAVDALLIATPEYNHSVPGECGGLKNAIDWASRPAAAAIFNAKTIALMSASPGSYPGAQGGARATATLRQIFVGLNSHVVNKSVAHAGIADGFDEVGRIKNQIIETNVRNMLVSLVRLTMQVRIPVDVVMTP</sequence>
<gene>
    <name evidence="2" type="ORF">BC936DRAFT_139169</name>
</gene>
<dbReference type="GO" id="GO:0016491">
    <property type="term" value="F:oxidoreductase activity"/>
    <property type="evidence" value="ECO:0007669"/>
    <property type="project" value="InterPro"/>
</dbReference>
<dbReference type="Proteomes" id="UP000268093">
    <property type="component" value="Unassembled WGS sequence"/>
</dbReference>
<dbReference type="Gene3D" id="3.40.50.360">
    <property type="match status" value="1"/>
</dbReference>
<keyword evidence="3" id="KW-1185">Reference proteome</keyword>
<dbReference type="PANTHER" id="PTHR30543">
    <property type="entry name" value="CHROMATE REDUCTASE"/>
    <property type="match status" value="1"/>
</dbReference>
<dbReference type="InterPro" id="IPR029039">
    <property type="entry name" value="Flavoprotein-like_sf"/>
</dbReference>
<dbReference type="EMBL" id="RBNI01014378">
    <property type="protein sequence ID" value="RUP21722.1"/>
    <property type="molecule type" value="Genomic_DNA"/>
</dbReference>
<feature type="domain" description="NADPH-dependent FMN reductase-like" evidence="1">
    <location>
        <begin position="9"/>
        <end position="155"/>
    </location>
</feature>